<name>A0A9P0KW91_ACAOB</name>
<sequence length="140" mass="15717">MQNCIIVLNSVIVIHSSEISRVGYAKLAKVHTGLDAASSSSCDSGELDEEYYRNQPPPLNYESIKENVVKIDDKQHTDQSQRVNDDSPSWNQRPQSTLQNSQNICRRQGGRTRSEDTDSTEPDVCTRIMSCLCGIFICFC</sequence>
<dbReference type="EMBL" id="CAKOFQ010006927">
    <property type="protein sequence ID" value="CAH1982740.1"/>
    <property type="molecule type" value="Genomic_DNA"/>
</dbReference>
<evidence type="ECO:0000256" key="1">
    <source>
        <dbReference type="SAM" id="MobiDB-lite"/>
    </source>
</evidence>
<gene>
    <name evidence="2" type="ORF">ACAOBT_LOCUS15183</name>
</gene>
<evidence type="ECO:0000313" key="2">
    <source>
        <dbReference type="EMBL" id="CAH1982740.1"/>
    </source>
</evidence>
<feature type="compositionally biased region" description="Basic and acidic residues" evidence="1">
    <location>
        <begin position="72"/>
        <end position="85"/>
    </location>
</feature>
<feature type="region of interest" description="Disordered" evidence="1">
    <location>
        <begin position="72"/>
        <end position="121"/>
    </location>
</feature>
<feature type="compositionally biased region" description="Polar residues" evidence="1">
    <location>
        <begin position="86"/>
        <end position="105"/>
    </location>
</feature>
<feature type="region of interest" description="Disordered" evidence="1">
    <location>
        <begin position="36"/>
        <end position="59"/>
    </location>
</feature>
<organism evidence="2 3">
    <name type="scientific">Acanthoscelides obtectus</name>
    <name type="common">Bean weevil</name>
    <name type="synonym">Bruchus obtectus</name>
    <dbReference type="NCBI Taxonomy" id="200917"/>
    <lineage>
        <taxon>Eukaryota</taxon>
        <taxon>Metazoa</taxon>
        <taxon>Ecdysozoa</taxon>
        <taxon>Arthropoda</taxon>
        <taxon>Hexapoda</taxon>
        <taxon>Insecta</taxon>
        <taxon>Pterygota</taxon>
        <taxon>Neoptera</taxon>
        <taxon>Endopterygota</taxon>
        <taxon>Coleoptera</taxon>
        <taxon>Polyphaga</taxon>
        <taxon>Cucujiformia</taxon>
        <taxon>Chrysomeloidea</taxon>
        <taxon>Chrysomelidae</taxon>
        <taxon>Bruchinae</taxon>
        <taxon>Bruchini</taxon>
        <taxon>Acanthoscelides</taxon>
    </lineage>
</organism>
<evidence type="ECO:0000313" key="3">
    <source>
        <dbReference type="Proteomes" id="UP001152888"/>
    </source>
</evidence>
<comment type="caution">
    <text evidence="2">The sequence shown here is derived from an EMBL/GenBank/DDBJ whole genome shotgun (WGS) entry which is preliminary data.</text>
</comment>
<reference evidence="2" key="1">
    <citation type="submission" date="2022-03" db="EMBL/GenBank/DDBJ databases">
        <authorList>
            <person name="Sayadi A."/>
        </authorList>
    </citation>
    <scope>NUCLEOTIDE SEQUENCE</scope>
</reference>
<dbReference type="Proteomes" id="UP001152888">
    <property type="component" value="Unassembled WGS sequence"/>
</dbReference>
<protein>
    <submittedName>
        <fullName evidence="2">Uncharacterized protein</fullName>
    </submittedName>
</protein>
<keyword evidence="3" id="KW-1185">Reference proteome</keyword>
<dbReference type="AlphaFoldDB" id="A0A9P0KW91"/>
<proteinExistence type="predicted"/>
<accession>A0A9P0KW91</accession>